<sequence>PLCGNSMTFSNPLFNLNDDFTSSDDESLFDEDVSDKNFKIYLNALFEFDDEYISSDVNPLFNEVLEDIERKDSYISNQDFLFTPLFVSNKDECFDPSDDVELLLYRDPSTHKMSVASIIEGFTNEPPLQDNDDLFDLESKENEWKKILYDAPNDGLMIEDKLDPEIYEKFFSPTY</sequence>
<proteinExistence type="predicted"/>
<accession>A0A699VA24</accession>
<comment type="caution">
    <text evidence="1">The sequence shown here is derived from an EMBL/GenBank/DDBJ whole genome shotgun (WGS) entry which is preliminary data.</text>
</comment>
<gene>
    <name evidence="1" type="ORF">Tci_902588</name>
</gene>
<reference evidence="1" key="1">
    <citation type="journal article" date="2019" name="Sci. Rep.">
        <title>Draft genome of Tanacetum cinerariifolium, the natural source of mosquito coil.</title>
        <authorList>
            <person name="Yamashiro T."/>
            <person name="Shiraishi A."/>
            <person name="Satake H."/>
            <person name="Nakayama K."/>
        </authorList>
    </citation>
    <scope>NUCLEOTIDE SEQUENCE</scope>
</reference>
<organism evidence="1">
    <name type="scientific">Tanacetum cinerariifolium</name>
    <name type="common">Dalmatian daisy</name>
    <name type="synonym">Chrysanthemum cinerariifolium</name>
    <dbReference type="NCBI Taxonomy" id="118510"/>
    <lineage>
        <taxon>Eukaryota</taxon>
        <taxon>Viridiplantae</taxon>
        <taxon>Streptophyta</taxon>
        <taxon>Embryophyta</taxon>
        <taxon>Tracheophyta</taxon>
        <taxon>Spermatophyta</taxon>
        <taxon>Magnoliopsida</taxon>
        <taxon>eudicotyledons</taxon>
        <taxon>Gunneridae</taxon>
        <taxon>Pentapetalae</taxon>
        <taxon>asterids</taxon>
        <taxon>campanulids</taxon>
        <taxon>Asterales</taxon>
        <taxon>Asteraceae</taxon>
        <taxon>Asteroideae</taxon>
        <taxon>Anthemideae</taxon>
        <taxon>Anthemidinae</taxon>
        <taxon>Tanacetum</taxon>
    </lineage>
</organism>
<dbReference type="AlphaFoldDB" id="A0A699VA24"/>
<protein>
    <submittedName>
        <fullName evidence="1">Uncharacterized protein</fullName>
    </submittedName>
</protein>
<dbReference type="EMBL" id="BKCJ011405866">
    <property type="protein sequence ID" value="GFD30619.1"/>
    <property type="molecule type" value="Genomic_DNA"/>
</dbReference>
<feature type="non-terminal residue" evidence="1">
    <location>
        <position position="1"/>
    </location>
</feature>
<evidence type="ECO:0000313" key="1">
    <source>
        <dbReference type="EMBL" id="GFD30619.1"/>
    </source>
</evidence>
<feature type="non-terminal residue" evidence="1">
    <location>
        <position position="175"/>
    </location>
</feature>
<name>A0A699VA24_TANCI</name>